<feature type="compositionally biased region" description="Basic and acidic residues" evidence="9">
    <location>
        <begin position="404"/>
        <end position="419"/>
    </location>
</feature>
<dbReference type="InterPro" id="IPR021110">
    <property type="entry name" value="DNA_rep_checkpnt_protein"/>
</dbReference>
<feature type="region of interest" description="Disordered" evidence="9">
    <location>
        <begin position="275"/>
        <end position="455"/>
    </location>
</feature>
<comment type="subcellular location">
    <subcellularLocation>
        <location evidence="1 8">Nucleus</location>
    </subcellularLocation>
</comment>
<evidence type="ECO:0000256" key="9">
    <source>
        <dbReference type="SAM" id="MobiDB-lite"/>
    </source>
</evidence>
<evidence type="ECO:0000256" key="8">
    <source>
        <dbReference type="RuleBase" id="RU367067"/>
    </source>
</evidence>
<feature type="compositionally biased region" description="Acidic residues" evidence="9">
    <location>
        <begin position="384"/>
        <end position="395"/>
    </location>
</feature>
<feature type="compositionally biased region" description="Basic and acidic residues" evidence="9">
    <location>
        <begin position="50"/>
        <end position="61"/>
    </location>
</feature>
<sequence>MSIENHENEINPTTLRSELKSWENAFKEKHGRKPGRADIKNDATIAAKYKLYDRVTRRETTAPKQTPRKSTRPKPKEDVDREKTSATPRKSASKNDVHPVPPLQPSPFGEVEETPAHIRLALGPTPLKNGQVLGLFDFTSATPSRSKDAQRPGVEALVAGTPSKGATTLPDPSFSKTPQSVGKRFFLDALAGTPLKRKRDDGDVGTTSSKKRGGHWGSAYLKRSFHLAPIDEEGAEPPTTRKPRKPGMMRTFSAMIQNLRDQQDEQMDEEWDIMREMEEEGESGGVVEKKKEAPKVMVQDSQAAEMPLGPDQAPVSDEESVAERDTGRKPWKKKGLKRQTRRSNMKPVLHKAKKADEVDEFDVREEDVVPETQLAEDPKHGSDDEYGSEPDFDEDEKSKRTKEKKSTAKEKDKDKEGKKAKPRKVNPDAHANFRKLNIKNKNSKAKGRGGRFGRR</sequence>
<dbReference type="PANTHER" id="PTHR28124">
    <property type="entry name" value="DNA REPLICATION REGULATOR SLD2"/>
    <property type="match status" value="1"/>
</dbReference>
<dbReference type="CDD" id="cd22289">
    <property type="entry name" value="RecQL4_SLD2_NTD"/>
    <property type="match status" value="1"/>
</dbReference>
<proteinExistence type="inferred from homology"/>
<feature type="compositionally biased region" description="Acidic residues" evidence="9">
    <location>
        <begin position="357"/>
        <end position="369"/>
    </location>
</feature>
<evidence type="ECO:0000256" key="5">
    <source>
        <dbReference type="ARBA" id="ARBA00023242"/>
    </source>
</evidence>
<gene>
    <name evidence="10" type="ORF">PRZ48_011128</name>
</gene>
<evidence type="ECO:0000256" key="4">
    <source>
        <dbReference type="ARBA" id="ARBA00022705"/>
    </source>
</evidence>
<comment type="caution">
    <text evidence="10">The sequence shown here is derived from an EMBL/GenBank/DDBJ whole genome shotgun (WGS) entry which is preliminary data.</text>
</comment>
<feature type="compositionally biased region" description="Basic and acidic residues" evidence="9">
    <location>
        <begin position="74"/>
        <end position="84"/>
    </location>
</feature>
<dbReference type="Proteomes" id="UP001305779">
    <property type="component" value="Unassembled WGS sequence"/>
</dbReference>
<keyword evidence="6 8" id="KW-0131">Cell cycle</keyword>
<organism evidence="10 11">
    <name type="scientific">Zasmidium cellare</name>
    <name type="common">Wine cellar mold</name>
    <name type="synonym">Racodium cellare</name>
    <dbReference type="NCBI Taxonomy" id="395010"/>
    <lineage>
        <taxon>Eukaryota</taxon>
        <taxon>Fungi</taxon>
        <taxon>Dikarya</taxon>
        <taxon>Ascomycota</taxon>
        <taxon>Pezizomycotina</taxon>
        <taxon>Dothideomycetes</taxon>
        <taxon>Dothideomycetidae</taxon>
        <taxon>Mycosphaerellales</taxon>
        <taxon>Mycosphaerellaceae</taxon>
        <taxon>Zasmidium</taxon>
    </lineage>
</organism>
<dbReference type="EMBL" id="JAXOVC010000008">
    <property type="protein sequence ID" value="KAK4498470.1"/>
    <property type="molecule type" value="Genomic_DNA"/>
</dbReference>
<evidence type="ECO:0000256" key="3">
    <source>
        <dbReference type="ARBA" id="ARBA00018363"/>
    </source>
</evidence>
<evidence type="ECO:0000256" key="7">
    <source>
        <dbReference type="ARBA" id="ARBA00025253"/>
    </source>
</evidence>
<protein>
    <recommendedName>
        <fullName evidence="3 8">DNA replication regulator SLD2</fullName>
    </recommendedName>
</protein>
<dbReference type="Pfam" id="PF11719">
    <property type="entry name" value="Drc1-Sld2"/>
    <property type="match status" value="1"/>
</dbReference>
<name>A0ABR0EAJ4_ZASCE</name>
<dbReference type="PANTHER" id="PTHR28124:SF1">
    <property type="entry name" value="DNA REPLICATION REGULATOR SLD2"/>
    <property type="match status" value="1"/>
</dbReference>
<keyword evidence="11" id="KW-1185">Reference proteome</keyword>
<feature type="region of interest" description="Disordered" evidence="9">
    <location>
        <begin position="141"/>
        <end position="180"/>
    </location>
</feature>
<comment type="function">
    <text evidence="7 8">Has a role in the initiation of DNA replication. Required at S-phase checkpoint.</text>
</comment>
<feature type="region of interest" description="Disordered" evidence="9">
    <location>
        <begin position="194"/>
        <end position="247"/>
    </location>
</feature>
<comment type="similarity">
    <text evidence="2 8">Belongs to the SLD2 family.</text>
</comment>
<evidence type="ECO:0000256" key="6">
    <source>
        <dbReference type="ARBA" id="ARBA00023306"/>
    </source>
</evidence>
<feature type="compositionally biased region" description="Basic residues" evidence="9">
    <location>
        <begin position="329"/>
        <end position="353"/>
    </location>
</feature>
<dbReference type="Gene3D" id="1.10.10.1460">
    <property type="match status" value="1"/>
</dbReference>
<keyword evidence="4 8" id="KW-0235">DNA replication</keyword>
<evidence type="ECO:0000313" key="11">
    <source>
        <dbReference type="Proteomes" id="UP001305779"/>
    </source>
</evidence>
<evidence type="ECO:0000313" key="10">
    <source>
        <dbReference type="EMBL" id="KAK4498470.1"/>
    </source>
</evidence>
<keyword evidence="5 8" id="KW-0539">Nucleus</keyword>
<feature type="compositionally biased region" description="Basic residues" evidence="9">
    <location>
        <begin position="432"/>
        <end position="455"/>
    </location>
</feature>
<accession>A0ABR0EAJ4</accession>
<evidence type="ECO:0000256" key="2">
    <source>
        <dbReference type="ARBA" id="ARBA00007276"/>
    </source>
</evidence>
<reference evidence="10 11" key="1">
    <citation type="journal article" date="2023" name="G3 (Bethesda)">
        <title>A chromosome-level genome assembly of Zasmidium syzygii isolated from banana leaves.</title>
        <authorList>
            <person name="van Westerhoven A.C."/>
            <person name="Mehrabi R."/>
            <person name="Talebi R."/>
            <person name="Steentjes M.B.F."/>
            <person name="Corcolon B."/>
            <person name="Chong P.A."/>
            <person name="Kema G.H.J."/>
            <person name="Seidl M.F."/>
        </authorList>
    </citation>
    <scope>NUCLEOTIDE SEQUENCE [LARGE SCALE GENOMIC DNA]</scope>
    <source>
        <strain evidence="10 11">P124</strain>
    </source>
</reference>
<dbReference type="InterPro" id="IPR040203">
    <property type="entry name" value="Sld2"/>
</dbReference>
<evidence type="ECO:0000256" key="1">
    <source>
        <dbReference type="ARBA" id="ARBA00004123"/>
    </source>
</evidence>
<feature type="region of interest" description="Disordered" evidence="9">
    <location>
        <begin position="21"/>
        <end position="117"/>
    </location>
</feature>